<keyword evidence="5" id="KW-0804">Transcription</keyword>
<dbReference type="PANTHER" id="PTHR48111:SF2">
    <property type="entry name" value="RESPONSE REGULATOR SAER"/>
    <property type="match status" value="1"/>
</dbReference>
<dbReference type="AlphaFoldDB" id="A0A0K9F6A6"/>
<dbReference type="InterPro" id="IPR039420">
    <property type="entry name" value="WalR-like"/>
</dbReference>
<gene>
    <name evidence="10" type="ORF">ACZ11_21365</name>
</gene>
<dbReference type="CDD" id="cd17574">
    <property type="entry name" value="REC_OmpR"/>
    <property type="match status" value="1"/>
</dbReference>
<organism evidence="10 11">
    <name type="scientific">Lysinibacillus xylanilyticus</name>
    <dbReference type="NCBI Taxonomy" id="582475"/>
    <lineage>
        <taxon>Bacteria</taxon>
        <taxon>Bacillati</taxon>
        <taxon>Bacillota</taxon>
        <taxon>Bacilli</taxon>
        <taxon>Bacillales</taxon>
        <taxon>Bacillaceae</taxon>
        <taxon>Lysinibacillus</taxon>
    </lineage>
</organism>
<reference evidence="11" key="1">
    <citation type="submission" date="2015-07" db="EMBL/GenBank/DDBJ databases">
        <authorList>
            <consortium name="Consortium for Microbial Forensics and Genomics (microFORGE)"/>
            <person name="Knight B.M."/>
            <person name="Roberts D.P."/>
            <person name="Lin D."/>
            <person name="Hari K."/>
            <person name="Fletcher J."/>
            <person name="Melcher U."/>
            <person name="Blagden T."/>
            <person name="Winegar R.A."/>
        </authorList>
    </citation>
    <scope>NUCLEOTIDE SEQUENCE [LARGE SCALE GENOMIC DNA]</scope>
    <source>
        <strain evidence="11">DSM 23493</strain>
    </source>
</reference>
<evidence type="ECO:0000256" key="2">
    <source>
        <dbReference type="ARBA" id="ARBA00023012"/>
    </source>
</evidence>
<feature type="domain" description="OmpR/PhoB-type" evidence="9">
    <location>
        <begin position="123"/>
        <end position="220"/>
    </location>
</feature>
<proteinExistence type="predicted"/>
<dbReference type="GO" id="GO:0000976">
    <property type="term" value="F:transcription cis-regulatory region binding"/>
    <property type="evidence" value="ECO:0007669"/>
    <property type="project" value="TreeGrafter"/>
</dbReference>
<dbReference type="Pfam" id="PF00072">
    <property type="entry name" value="Response_reg"/>
    <property type="match status" value="1"/>
</dbReference>
<dbReference type="Gene3D" id="1.10.10.10">
    <property type="entry name" value="Winged helix-like DNA-binding domain superfamily/Winged helix DNA-binding domain"/>
    <property type="match status" value="1"/>
</dbReference>
<dbReference type="InterPro" id="IPR011006">
    <property type="entry name" value="CheY-like_superfamily"/>
</dbReference>
<keyword evidence="1 6" id="KW-0597">Phosphoprotein</keyword>
<keyword evidence="2" id="KW-0902">Two-component regulatory system</keyword>
<evidence type="ECO:0000313" key="10">
    <source>
        <dbReference type="EMBL" id="KMY29641.1"/>
    </source>
</evidence>
<evidence type="ECO:0000256" key="5">
    <source>
        <dbReference type="ARBA" id="ARBA00023163"/>
    </source>
</evidence>
<evidence type="ECO:0000256" key="7">
    <source>
        <dbReference type="PROSITE-ProRule" id="PRU01091"/>
    </source>
</evidence>
<dbReference type="OrthoDB" id="9790442at2"/>
<dbReference type="SMART" id="SM00448">
    <property type="entry name" value="REC"/>
    <property type="match status" value="1"/>
</dbReference>
<dbReference type="Proteomes" id="UP000037326">
    <property type="component" value="Unassembled WGS sequence"/>
</dbReference>
<evidence type="ECO:0000259" key="8">
    <source>
        <dbReference type="PROSITE" id="PS50110"/>
    </source>
</evidence>
<dbReference type="InterPro" id="IPR001867">
    <property type="entry name" value="OmpR/PhoB-type_DNA-bd"/>
</dbReference>
<dbReference type="Pfam" id="PF00486">
    <property type="entry name" value="Trans_reg_C"/>
    <property type="match status" value="1"/>
</dbReference>
<dbReference type="PROSITE" id="PS51755">
    <property type="entry name" value="OMPR_PHOB"/>
    <property type="match status" value="1"/>
</dbReference>
<dbReference type="GeneID" id="96600763"/>
<dbReference type="GO" id="GO:0032993">
    <property type="term" value="C:protein-DNA complex"/>
    <property type="evidence" value="ECO:0007669"/>
    <property type="project" value="TreeGrafter"/>
</dbReference>
<dbReference type="GO" id="GO:0006355">
    <property type="term" value="P:regulation of DNA-templated transcription"/>
    <property type="evidence" value="ECO:0007669"/>
    <property type="project" value="InterPro"/>
</dbReference>
<comment type="caution">
    <text evidence="10">The sequence shown here is derived from an EMBL/GenBank/DDBJ whole genome shotgun (WGS) entry which is preliminary data.</text>
</comment>
<dbReference type="CDD" id="cd00383">
    <property type="entry name" value="trans_reg_C"/>
    <property type="match status" value="1"/>
</dbReference>
<dbReference type="EMBL" id="LFXJ01000010">
    <property type="protein sequence ID" value="KMY29641.1"/>
    <property type="molecule type" value="Genomic_DNA"/>
</dbReference>
<evidence type="ECO:0000256" key="6">
    <source>
        <dbReference type="PROSITE-ProRule" id="PRU00169"/>
    </source>
</evidence>
<evidence type="ECO:0000259" key="9">
    <source>
        <dbReference type="PROSITE" id="PS51755"/>
    </source>
</evidence>
<dbReference type="GO" id="GO:0000156">
    <property type="term" value="F:phosphorelay response regulator activity"/>
    <property type="evidence" value="ECO:0007669"/>
    <property type="project" value="TreeGrafter"/>
</dbReference>
<dbReference type="SMART" id="SM00862">
    <property type="entry name" value="Trans_reg_C"/>
    <property type="match status" value="1"/>
</dbReference>
<accession>A0A0K9F6A6</accession>
<feature type="modified residue" description="4-aspartylphosphate" evidence="6">
    <location>
        <position position="51"/>
    </location>
</feature>
<feature type="domain" description="Response regulatory" evidence="8">
    <location>
        <begin position="3"/>
        <end position="115"/>
    </location>
</feature>
<dbReference type="InterPro" id="IPR036388">
    <property type="entry name" value="WH-like_DNA-bd_sf"/>
</dbReference>
<feature type="DNA-binding region" description="OmpR/PhoB-type" evidence="7">
    <location>
        <begin position="123"/>
        <end position="220"/>
    </location>
</feature>
<dbReference type="InterPro" id="IPR001789">
    <property type="entry name" value="Sig_transdc_resp-reg_receiver"/>
</dbReference>
<sequence length="220" mass="24980">MAKILAVDDEKDILVLIKNALLKDEHLVTAVSDATEASKMNLGAFDLILLDVMMPEIDGFTLCGQIRHAVDCPILFLTAKSLEEDLMYGLGLGADDYIIKPFGIGELRARVNAHLRREKRERRSILFVDNVHFNLSGKELFVNEEKVILTKSEYEICEFLARNRGQVFSKEKIYETVFGFDGKSDSTAITEHIKNIRSKLHAFNVDAIDTVWGIGYKWRQ</sequence>
<name>A0A0K9F6A6_9BACI</name>
<dbReference type="PATRIC" id="fig|582475.4.peg.3372"/>
<dbReference type="PANTHER" id="PTHR48111">
    <property type="entry name" value="REGULATOR OF RPOS"/>
    <property type="match status" value="1"/>
</dbReference>
<keyword evidence="4 7" id="KW-0238">DNA-binding</keyword>
<dbReference type="Gene3D" id="3.40.50.2300">
    <property type="match status" value="1"/>
</dbReference>
<dbReference type="RefSeq" id="WP_049668541.1">
    <property type="nucleotide sequence ID" value="NZ_LFXJ01000010.1"/>
</dbReference>
<evidence type="ECO:0000256" key="1">
    <source>
        <dbReference type="ARBA" id="ARBA00022553"/>
    </source>
</evidence>
<dbReference type="PROSITE" id="PS50110">
    <property type="entry name" value="RESPONSE_REGULATORY"/>
    <property type="match status" value="1"/>
</dbReference>
<dbReference type="SUPFAM" id="SSF52172">
    <property type="entry name" value="CheY-like"/>
    <property type="match status" value="1"/>
</dbReference>
<evidence type="ECO:0000256" key="4">
    <source>
        <dbReference type="ARBA" id="ARBA00023125"/>
    </source>
</evidence>
<keyword evidence="3" id="KW-0805">Transcription regulation</keyword>
<dbReference type="GO" id="GO:0005829">
    <property type="term" value="C:cytosol"/>
    <property type="evidence" value="ECO:0007669"/>
    <property type="project" value="TreeGrafter"/>
</dbReference>
<dbReference type="Gene3D" id="6.10.250.690">
    <property type="match status" value="1"/>
</dbReference>
<protein>
    <submittedName>
        <fullName evidence="10">Multidrug ABC transporter</fullName>
    </submittedName>
</protein>
<evidence type="ECO:0000256" key="3">
    <source>
        <dbReference type="ARBA" id="ARBA00023015"/>
    </source>
</evidence>
<evidence type="ECO:0000313" key="11">
    <source>
        <dbReference type="Proteomes" id="UP000037326"/>
    </source>
</evidence>